<evidence type="ECO:0000313" key="3">
    <source>
        <dbReference type="EMBL" id="KAB1854564.1"/>
    </source>
</evidence>
<reference evidence="3 4" key="1">
    <citation type="submission" date="2019-09" db="EMBL/GenBank/DDBJ databases">
        <title>Draft genome sequence of Acinetobacter tandoii W4-4-4 isolated from environmental water sample.</title>
        <authorList>
            <person name="Wee S.K."/>
            <person name="Yan B."/>
            <person name="Mustaffa S.B."/>
            <person name="Yap E.P.H."/>
        </authorList>
    </citation>
    <scope>NUCLEOTIDE SEQUENCE [LARGE SCALE GENOMIC DNA]</scope>
    <source>
        <strain evidence="3 4">W4-4-4</strain>
    </source>
</reference>
<evidence type="ECO:0000259" key="2">
    <source>
        <dbReference type="Pfam" id="PF01593"/>
    </source>
</evidence>
<dbReference type="GO" id="GO:0016491">
    <property type="term" value="F:oxidoreductase activity"/>
    <property type="evidence" value="ECO:0007669"/>
    <property type="project" value="InterPro"/>
</dbReference>
<dbReference type="Pfam" id="PF01593">
    <property type="entry name" value="Amino_oxidase"/>
    <property type="match status" value="1"/>
</dbReference>
<name>A0A5N4WBL0_9GAMM</name>
<dbReference type="AlphaFoldDB" id="A0A5N4WBL0"/>
<sequence>MIKTSIIIIGGGLSGLYAAYLLEQAGFKDYLLIEAKDHLGGRIQSKDEIDLGATWIWPDLNPELMKLVHKLNLPYFYQQSSGEIMFEKQRNQPAIRISSSSLETPSIRLEGGMESLILALTKGISVDRILFGHQVKEITYLDDRTLSVKVKDHLGTETRFGCNQLLLATPPRLSANQFIFDPPLSTTTLKHWTNTPTWMAPHAKYVAVYSEAFWKQQGLSGQARSYAGPLGEIHDASTSSKHAALFGFFSIPYAIRKEMEATTLMAHCRAQLVRLFGSLAAIPQSEYLKDWSEDECTAVESDWKNPAQFHGIAPENTPNQCIWQHRIIGISSEWSKKYSGYLAGAIDAAEIGIEQVLSPVKYEKISEIEP</sequence>
<comment type="caution">
    <text evidence="3">The sequence shown here is derived from an EMBL/GenBank/DDBJ whole genome shotgun (WGS) entry which is preliminary data.</text>
</comment>
<dbReference type="Proteomes" id="UP000325788">
    <property type="component" value="Unassembled WGS sequence"/>
</dbReference>
<dbReference type="Gene3D" id="3.50.50.60">
    <property type="entry name" value="FAD/NAD(P)-binding domain"/>
    <property type="match status" value="2"/>
</dbReference>
<gene>
    <name evidence="3" type="ORF">F4W09_10740</name>
</gene>
<dbReference type="InterPro" id="IPR050703">
    <property type="entry name" value="Flavin_MAO"/>
</dbReference>
<accession>A0A5N4WBL0</accession>
<dbReference type="Pfam" id="PF13450">
    <property type="entry name" value="NAD_binding_8"/>
    <property type="match status" value="1"/>
</dbReference>
<protein>
    <submittedName>
        <fullName evidence="3">NAD(P)-binding protein</fullName>
    </submittedName>
</protein>
<dbReference type="EMBL" id="VXLD01000006">
    <property type="protein sequence ID" value="KAB1854564.1"/>
    <property type="molecule type" value="Genomic_DNA"/>
</dbReference>
<dbReference type="SUPFAM" id="SSF51905">
    <property type="entry name" value="FAD/NAD(P)-binding domain"/>
    <property type="match status" value="1"/>
</dbReference>
<dbReference type="SUPFAM" id="SSF54373">
    <property type="entry name" value="FAD-linked reductases, C-terminal domain"/>
    <property type="match status" value="1"/>
</dbReference>
<evidence type="ECO:0000256" key="1">
    <source>
        <dbReference type="ARBA" id="ARBA00005995"/>
    </source>
</evidence>
<feature type="domain" description="Amine oxidase" evidence="2">
    <location>
        <begin position="105"/>
        <end position="297"/>
    </location>
</feature>
<dbReference type="PANTHER" id="PTHR43563">
    <property type="entry name" value="AMINE OXIDASE"/>
    <property type="match status" value="1"/>
</dbReference>
<dbReference type="InterPro" id="IPR002937">
    <property type="entry name" value="Amino_oxidase"/>
</dbReference>
<dbReference type="InterPro" id="IPR036188">
    <property type="entry name" value="FAD/NAD-bd_sf"/>
</dbReference>
<comment type="similarity">
    <text evidence="1">Belongs to the flavin monoamine oxidase family.</text>
</comment>
<evidence type="ECO:0000313" key="4">
    <source>
        <dbReference type="Proteomes" id="UP000325788"/>
    </source>
</evidence>
<dbReference type="RefSeq" id="WP_151504795.1">
    <property type="nucleotide sequence ID" value="NZ_VXLD01000006.1"/>
</dbReference>
<organism evidence="3 4">
    <name type="scientific">Acinetobacter tandoii</name>
    <dbReference type="NCBI Taxonomy" id="202954"/>
    <lineage>
        <taxon>Bacteria</taxon>
        <taxon>Pseudomonadati</taxon>
        <taxon>Pseudomonadota</taxon>
        <taxon>Gammaproteobacteria</taxon>
        <taxon>Moraxellales</taxon>
        <taxon>Moraxellaceae</taxon>
        <taxon>Acinetobacter</taxon>
    </lineage>
</organism>
<proteinExistence type="inferred from homology"/>
<dbReference type="PANTHER" id="PTHR43563:SF18">
    <property type="entry name" value="AMINE OXIDASE DOMAIN-CONTAINING PROTEIN"/>
    <property type="match status" value="1"/>
</dbReference>